<keyword evidence="4" id="KW-0238">DNA-binding</keyword>
<accession>A0ABR4WUR3</accession>
<feature type="domain" description="HTH gntR-type" evidence="6">
    <location>
        <begin position="11"/>
        <end position="78"/>
    </location>
</feature>
<keyword evidence="8" id="KW-1185">Reference proteome</keyword>
<dbReference type="InterPro" id="IPR051446">
    <property type="entry name" value="HTH_trans_reg/aminotransferase"/>
</dbReference>
<sequence>MRMMIDPRDPRPRVEQLTDGLRGWIERHAAPGDRLPSIRRLAASQGVGRNMVIEAYERLVALGRIVSRPGAGFYVAEGVCRTTEHQARAGMADVSDEMWQQFQPEGEHLRLGCGWLPTAWRDEEAFGHALRRVTRQSMTGLFEYGTPLGSPELRALVQERLRGLAIAVDANQLLTTAGGSQALDAIVRGLLRPGDTVLVESPGYYNLLGLLHLHRVNVVGVPRTEDGPDPERLEALIERHAPRLFFCHSALHNPTGTTLSEAVARRVLALAERHDLWIVEDDIYADFQATPTPRLAALDGLRRVLYVGSFSKTLSCSLRVGFIATPPALVRTLVDVKMLSTIATSPFAEQVVATLLRNGGYRRLVERLRPRLARRMDTALKLAHEGGWVPFATPRGGMFLWARHPAFASSRALVEAAAKRGLRLSPGDVFLPEASDTPWLRLNVAYVDDARARAFLADPR</sequence>
<dbReference type="PANTHER" id="PTHR46577:SF2">
    <property type="entry name" value="TRANSCRIPTIONAL REGULATORY PROTEIN"/>
    <property type="match status" value="1"/>
</dbReference>
<evidence type="ECO:0000313" key="7">
    <source>
        <dbReference type="EMBL" id="KGE78338.1"/>
    </source>
</evidence>
<dbReference type="InterPro" id="IPR036388">
    <property type="entry name" value="WH-like_DNA-bd_sf"/>
</dbReference>
<evidence type="ECO:0000256" key="4">
    <source>
        <dbReference type="ARBA" id="ARBA00023125"/>
    </source>
</evidence>
<dbReference type="InterPro" id="IPR000524">
    <property type="entry name" value="Tscrpt_reg_HTH_GntR"/>
</dbReference>
<gene>
    <name evidence="7" type="ORF">FP66_03950</name>
</gene>
<dbReference type="InterPro" id="IPR015421">
    <property type="entry name" value="PyrdxlP-dep_Trfase_major"/>
</dbReference>
<keyword evidence="5" id="KW-0804">Transcription</keyword>
<evidence type="ECO:0000256" key="1">
    <source>
        <dbReference type="ARBA" id="ARBA00005384"/>
    </source>
</evidence>
<dbReference type="Pfam" id="PF00155">
    <property type="entry name" value="Aminotran_1_2"/>
    <property type="match status" value="1"/>
</dbReference>
<dbReference type="InterPro" id="IPR015422">
    <property type="entry name" value="PyrdxlP-dep_Trfase_small"/>
</dbReference>
<dbReference type="InterPro" id="IPR004839">
    <property type="entry name" value="Aminotransferase_I/II_large"/>
</dbReference>
<evidence type="ECO:0000256" key="5">
    <source>
        <dbReference type="ARBA" id="ARBA00023163"/>
    </source>
</evidence>
<dbReference type="SUPFAM" id="SSF46785">
    <property type="entry name" value="Winged helix' DNA-binding domain"/>
    <property type="match status" value="1"/>
</dbReference>
<protein>
    <submittedName>
        <fullName evidence="7">GntR family transcriptional regulator</fullName>
    </submittedName>
</protein>
<keyword evidence="2" id="KW-0663">Pyridoxal phosphate</keyword>
<keyword evidence="3" id="KW-0805">Transcription regulation</keyword>
<comment type="similarity">
    <text evidence="1">In the C-terminal section; belongs to the class-I pyridoxal-phosphate-dependent aminotransferase family.</text>
</comment>
<dbReference type="PROSITE" id="PS50949">
    <property type="entry name" value="HTH_GNTR"/>
    <property type="match status" value="1"/>
</dbReference>
<dbReference type="SUPFAM" id="SSF53383">
    <property type="entry name" value="PLP-dependent transferases"/>
    <property type="match status" value="1"/>
</dbReference>
<dbReference type="InterPro" id="IPR015424">
    <property type="entry name" value="PyrdxlP-dep_Trfase"/>
</dbReference>
<dbReference type="RefSeq" id="WP_035595278.1">
    <property type="nucleotide sequence ID" value="NZ_JOKD01000018.1"/>
</dbReference>
<dbReference type="PANTHER" id="PTHR46577">
    <property type="entry name" value="HTH-TYPE TRANSCRIPTIONAL REGULATORY PROTEIN GABR"/>
    <property type="match status" value="1"/>
</dbReference>
<dbReference type="Proteomes" id="UP000029721">
    <property type="component" value="Unassembled WGS sequence"/>
</dbReference>
<dbReference type="Gene3D" id="3.90.1150.10">
    <property type="entry name" value="Aspartate Aminotransferase, domain 1"/>
    <property type="match status" value="1"/>
</dbReference>
<dbReference type="Gene3D" id="1.10.10.10">
    <property type="entry name" value="Winged helix-like DNA-binding domain superfamily/Winged helix DNA-binding domain"/>
    <property type="match status" value="1"/>
</dbReference>
<organism evidence="7 8">
    <name type="scientific">Halomonas salina</name>
    <dbReference type="NCBI Taxonomy" id="42565"/>
    <lineage>
        <taxon>Bacteria</taxon>
        <taxon>Pseudomonadati</taxon>
        <taxon>Pseudomonadota</taxon>
        <taxon>Gammaproteobacteria</taxon>
        <taxon>Oceanospirillales</taxon>
        <taxon>Halomonadaceae</taxon>
        <taxon>Halomonas</taxon>
    </lineage>
</organism>
<proteinExistence type="inferred from homology"/>
<evidence type="ECO:0000313" key="8">
    <source>
        <dbReference type="Proteomes" id="UP000029721"/>
    </source>
</evidence>
<name>A0ABR4WUR3_9GAMM</name>
<dbReference type="Gene3D" id="3.40.640.10">
    <property type="entry name" value="Type I PLP-dependent aspartate aminotransferase-like (Major domain)"/>
    <property type="match status" value="1"/>
</dbReference>
<evidence type="ECO:0000256" key="3">
    <source>
        <dbReference type="ARBA" id="ARBA00023015"/>
    </source>
</evidence>
<dbReference type="CDD" id="cd07377">
    <property type="entry name" value="WHTH_GntR"/>
    <property type="match status" value="1"/>
</dbReference>
<evidence type="ECO:0000259" key="6">
    <source>
        <dbReference type="PROSITE" id="PS50949"/>
    </source>
</evidence>
<dbReference type="InterPro" id="IPR036390">
    <property type="entry name" value="WH_DNA-bd_sf"/>
</dbReference>
<dbReference type="SMART" id="SM00345">
    <property type="entry name" value="HTH_GNTR"/>
    <property type="match status" value="1"/>
</dbReference>
<dbReference type="CDD" id="cd00609">
    <property type="entry name" value="AAT_like"/>
    <property type="match status" value="1"/>
</dbReference>
<evidence type="ECO:0000256" key="2">
    <source>
        <dbReference type="ARBA" id="ARBA00022898"/>
    </source>
</evidence>
<reference evidence="7 8" key="1">
    <citation type="submission" date="2014-06" db="EMBL/GenBank/DDBJ databases">
        <title>Draft genome sequence of an extremely salt tolerant bacteria Halomonas salina/CIFRI 1.</title>
        <authorList>
            <person name="Behera B.D."/>
            <person name="Meena D.K."/>
            <person name="Das P."/>
            <person name="Maharana J."/>
            <person name="Paria P."/>
            <person name="Sharma A.P."/>
            <person name="Shamsudheen K.V."/>
            <person name="Rijit J."/>
            <person name="Dixit V."/>
            <person name="Verma A."/>
            <person name="Scaria V."/>
            <person name="Sivasubbu S."/>
        </authorList>
    </citation>
    <scope>NUCLEOTIDE SEQUENCE [LARGE SCALE GENOMIC DNA]</scope>
    <source>
        <strain evidence="7 8">CIFRI 1</strain>
    </source>
</reference>
<comment type="caution">
    <text evidence="7">The sequence shown here is derived from an EMBL/GenBank/DDBJ whole genome shotgun (WGS) entry which is preliminary data.</text>
</comment>
<dbReference type="Pfam" id="PF00392">
    <property type="entry name" value="GntR"/>
    <property type="match status" value="1"/>
</dbReference>
<dbReference type="EMBL" id="JOKD01000018">
    <property type="protein sequence ID" value="KGE78338.1"/>
    <property type="molecule type" value="Genomic_DNA"/>
</dbReference>